<accession>A0A4C1VQ09</accession>
<organism evidence="1 2">
    <name type="scientific">Eumeta variegata</name>
    <name type="common">Bagworm moth</name>
    <name type="synonym">Eumeta japonica</name>
    <dbReference type="NCBI Taxonomy" id="151549"/>
    <lineage>
        <taxon>Eukaryota</taxon>
        <taxon>Metazoa</taxon>
        <taxon>Ecdysozoa</taxon>
        <taxon>Arthropoda</taxon>
        <taxon>Hexapoda</taxon>
        <taxon>Insecta</taxon>
        <taxon>Pterygota</taxon>
        <taxon>Neoptera</taxon>
        <taxon>Endopterygota</taxon>
        <taxon>Lepidoptera</taxon>
        <taxon>Glossata</taxon>
        <taxon>Ditrysia</taxon>
        <taxon>Tineoidea</taxon>
        <taxon>Psychidae</taxon>
        <taxon>Oiketicinae</taxon>
        <taxon>Eumeta</taxon>
    </lineage>
</organism>
<gene>
    <name evidence="1" type="ORF">EVAR_39182_1</name>
</gene>
<dbReference type="Proteomes" id="UP000299102">
    <property type="component" value="Unassembled WGS sequence"/>
</dbReference>
<protein>
    <submittedName>
        <fullName evidence="1">Uncharacterized protein</fullName>
    </submittedName>
</protein>
<comment type="caution">
    <text evidence="1">The sequence shown here is derived from an EMBL/GenBank/DDBJ whole genome shotgun (WGS) entry which is preliminary data.</text>
</comment>
<dbReference type="AlphaFoldDB" id="A0A4C1VQ09"/>
<evidence type="ECO:0000313" key="1">
    <source>
        <dbReference type="EMBL" id="GBP39954.1"/>
    </source>
</evidence>
<evidence type="ECO:0000313" key="2">
    <source>
        <dbReference type="Proteomes" id="UP000299102"/>
    </source>
</evidence>
<reference evidence="1 2" key="1">
    <citation type="journal article" date="2019" name="Commun. Biol.">
        <title>The bagworm genome reveals a unique fibroin gene that provides high tensile strength.</title>
        <authorList>
            <person name="Kono N."/>
            <person name="Nakamura H."/>
            <person name="Ohtoshi R."/>
            <person name="Tomita M."/>
            <person name="Numata K."/>
            <person name="Arakawa K."/>
        </authorList>
    </citation>
    <scope>NUCLEOTIDE SEQUENCE [LARGE SCALE GENOMIC DNA]</scope>
</reference>
<keyword evidence="2" id="KW-1185">Reference proteome</keyword>
<dbReference type="EMBL" id="BGZK01000374">
    <property type="protein sequence ID" value="GBP39954.1"/>
    <property type="molecule type" value="Genomic_DNA"/>
</dbReference>
<proteinExistence type="predicted"/>
<name>A0A4C1VQ09_EUMVA</name>
<sequence>MTFFVRGNNDRTVRGRLTSGAQKKTNRRIMAAAVSTRSCPDGSSVHGSQLSSLHWDAAGIAFSDQDKNKISISGKRILPQVVIEPSLSTLDIQVLDNQINHWITKIDI</sequence>